<gene>
    <name evidence="9" type="ORF">GCM10011387_29530</name>
</gene>
<dbReference type="PRINTS" id="PR00344">
    <property type="entry name" value="BCTRLSENSOR"/>
</dbReference>
<dbReference type="EC" id="2.7.13.3" evidence="2"/>
<keyword evidence="10" id="KW-1185">Reference proteome</keyword>
<comment type="catalytic activity">
    <reaction evidence="1">
        <text>ATP + protein L-histidine = ADP + protein N-phospho-L-histidine.</text>
        <dbReference type="EC" id="2.7.13.3"/>
    </reaction>
</comment>
<protein>
    <recommendedName>
        <fullName evidence="2">histidine kinase</fullName>
        <ecNumber evidence="2">2.7.13.3</ecNumber>
    </recommendedName>
</protein>
<organism evidence="9 10">
    <name type="scientific">Pedobacter quisquiliarum</name>
    <dbReference type="NCBI Taxonomy" id="1834438"/>
    <lineage>
        <taxon>Bacteria</taxon>
        <taxon>Pseudomonadati</taxon>
        <taxon>Bacteroidota</taxon>
        <taxon>Sphingobacteriia</taxon>
        <taxon>Sphingobacteriales</taxon>
        <taxon>Sphingobacteriaceae</taxon>
        <taxon>Pedobacter</taxon>
    </lineage>
</organism>
<evidence type="ECO:0000256" key="4">
    <source>
        <dbReference type="ARBA" id="ARBA00022679"/>
    </source>
</evidence>
<keyword evidence="3" id="KW-0597">Phosphoprotein</keyword>
<dbReference type="Proteomes" id="UP000651668">
    <property type="component" value="Unassembled WGS sequence"/>
</dbReference>
<dbReference type="CDD" id="cd00075">
    <property type="entry name" value="HATPase"/>
    <property type="match status" value="1"/>
</dbReference>
<dbReference type="SUPFAM" id="SSF55785">
    <property type="entry name" value="PYP-like sensor domain (PAS domain)"/>
    <property type="match status" value="3"/>
</dbReference>
<dbReference type="EMBL" id="BMIL01000011">
    <property type="protein sequence ID" value="GGC74015.1"/>
    <property type="molecule type" value="Genomic_DNA"/>
</dbReference>
<dbReference type="RefSeq" id="WP_188627702.1">
    <property type="nucleotide sequence ID" value="NZ_BMIL01000011.1"/>
</dbReference>
<dbReference type="Gene3D" id="1.10.287.130">
    <property type="match status" value="1"/>
</dbReference>
<dbReference type="SMART" id="SM00388">
    <property type="entry name" value="HisKA"/>
    <property type="match status" value="1"/>
</dbReference>
<dbReference type="FunFam" id="3.30.565.10:FF:000006">
    <property type="entry name" value="Sensor histidine kinase WalK"/>
    <property type="match status" value="1"/>
</dbReference>
<accession>A0A916UIW1</accession>
<evidence type="ECO:0000259" key="7">
    <source>
        <dbReference type="PROSITE" id="PS50109"/>
    </source>
</evidence>
<evidence type="ECO:0000256" key="2">
    <source>
        <dbReference type="ARBA" id="ARBA00012438"/>
    </source>
</evidence>
<dbReference type="Pfam" id="PF02518">
    <property type="entry name" value="HATPase_c"/>
    <property type="match status" value="1"/>
</dbReference>
<dbReference type="InterPro" id="IPR036097">
    <property type="entry name" value="HisK_dim/P_sf"/>
</dbReference>
<dbReference type="SUPFAM" id="SSF47384">
    <property type="entry name" value="Homodimeric domain of signal transducing histidine kinase"/>
    <property type="match status" value="1"/>
</dbReference>
<reference evidence="9" key="2">
    <citation type="submission" date="2020-09" db="EMBL/GenBank/DDBJ databases">
        <authorList>
            <person name="Sun Q."/>
            <person name="Zhou Y."/>
        </authorList>
    </citation>
    <scope>NUCLEOTIDE SEQUENCE</scope>
    <source>
        <strain evidence="9">CGMCC 1.15343</strain>
    </source>
</reference>
<keyword evidence="6" id="KW-0902">Two-component regulatory system</keyword>
<dbReference type="NCBIfam" id="TIGR00229">
    <property type="entry name" value="sensory_box"/>
    <property type="match status" value="1"/>
</dbReference>
<evidence type="ECO:0000313" key="10">
    <source>
        <dbReference type="Proteomes" id="UP000651668"/>
    </source>
</evidence>
<proteinExistence type="predicted"/>
<dbReference type="InterPro" id="IPR003661">
    <property type="entry name" value="HisK_dim/P_dom"/>
</dbReference>
<dbReference type="SMART" id="SM00091">
    <property type="entry name" value="PAS"/>
    <property type="match status" value="3"/>
</dbReference>
<dbReference type="InterPro" id="IPR005467">
    <property type="entry name" value="His_kinase_dom"/>
</dbReference>
<dbReference type="Pfam" id="PF08447">
    <property type="entry name" value="PAS_3"/>
    <property type="match status" value="1"/>
</dbReference>
<dbReference type="InterPro" id="IPR036890">
    <property type="entry name" value="HATPase_C_sf"/>
</dbReference>
<dbReference type="SUPFAM" id="SSF55874">
    <property type="entry name" value="ATPase domain of HSP90 chaperone/DNA topoisomerase II/histidine kinase"/>
    <property type="match status" value="1"/>
</dbReference>
<dbReference type="CDD" id="cd00082">
    <property type="entry name" value="HisKA"/>
    <property type="match status" value="1"/>
</dbReference>
<feature type="domain" description="PAC" evidence="8">
    <location>
        <begin position="215"/>
        <end position="270"/>
    </location>
</feature>
<dbReference type="Gene3D" id="3.30.565.10">
    <property type="entry name" value="Histidine kinase-like ATPase, C-terminal domain"/>
    <property type="match status" value="1"/>
</dbReference>
<dbReference type="InterPro" id="IPR003594">
    <property type="entry name" value="HATPase_dom"/>
</dbReference>
<dbReference type="InterPro" id="IPR004358">
    <property type="entry name" value="Sig_transdc_His_kin-like_C"/>
</dbReference>
<evidence type="ECO:0000256" key="5">
    <source>
        <dbReference type="ARBA" id="ARBA00022777"/>
    </source>
</evidence>
<dbReference type="PANTHER" id="PTHR43711:SF1">
    <property type="entry name" value="HISTIDINE KINASE 1"/>
    <property type="match status" value="1"/>
</dbReference>
<dbReference type="AlphaFoldDB" id="A0A916UIW1"/>
<evidence type="ECO:0000256" key="6">
    <source>
        <dbReference type="ARBA" id="ARBA00023012"/>
    </source>
</evidence>
<sequence length="611" mass="68071">MKLNNEILAGLIDGSPYPIYLILGEELTVAVANAATLEAWGKDKSVLGKPFSEALPELKDQPFESLLRKVMQTGEPYRAVNDRAEFLINGKKKVSYFTFSYQPLKDEQGEIIGVVCYATDVTGLVESAAELTESYHMLELSELRFRNLIQQAPFAMCVISVSDLIVTDLNESYLELVGKTRAQLEGFRIWDAVPEAADTYGPIMQQVIASNRTFSAKEAAVPVVKDGVRELIYVDFTYEPVVDLSGEVTAVMVLGIDVSEKVNIRRATEEMEERIRLAVDAGDIGTYEYRFDTDDFVTTERFNEIVGLSGSITREDLINQYHPDDRKLSAQALQTAKAAGRIFYEARLFQQGSPMKWVRFQAKVYYGSDGNPTRTLGTAIDITQYKALQQQKDDFISIASHELKTPITSLKAALQLLSKMKEQINPVLFPKLLDQAMRNMAKITALVDDLLDMSKLSQAQIELKKASFHIGNMLENSCCLIQDSAQDKLQLKGDLELMVHADEHRIEQVIVNLVNNAIKYAPDSAQILVDVKNEGDVVKVTVEDFGPGIAPERLSQLFDRYYRADASGKQVSGLGLGLYISAEIIKRHGGEIGVESIEGQGSRFWFTLPLS</sequence>
<dbReference type="Pfam" id="PF08448">
    <property type="entry name" value="PAS_4"/>
    <property type="match status" value="2"/>
</dbReference>
<keyword evidence="5" id="KW-0418">Kinase</keyword>
<name>A0A916UIW1_9SPHI</name>
<dbReference type="CDD" id="cd00130">
    <property type="entry name" value="PAS"/>
    <property type="match status" value="1"/>
</dbReference>
<evidence type="ECO:0000313" key="9">
    <source>
        <dbReference type="EMBL" id="GGC74015.1"/>
    </source>
</evidence>
<dbReference type="SMART" id="SM00387">
    <property type="entry name" value="HATPase_c"/>
    <property type="match status" value="1"/>
</dbReference>
<dbReference type="Pfam" id="PF00512">
    <property type="entry name" value="HisKA"/>
    <property type="match status" value="1"/>
</dbReference>
<feature type="domain" description="Histidine kinase" evidence="7">
    <location>
        <begin position="398"/>
        <end position="611"/>
    </location>
</feature>
<feature type="domain" description="PAC" evidence="8">
    <location>
        <begin position="342"/>
        <end position="394"/>
    </location>
</feature>
<dbReference type="InterPro" id="IPR013655">
    <property type="entry name" value="PAS_fold_3"/>
</dbReference>
<dbReference type="InterPro" id="IPR013656">
    <property type="entry name" value="PAS_4"/>
</dbReference>
<dbReference type="Gene3D" id="3.30.450.20">
    <property type="entry name" value="PAS domain"/>
    <property type="match status" value="3"/>
</dbReference>
<dbReference type="SMART" id="SM00086">
    <property type="entry name" value="PAC"/>
    <property type="match status" value="3"/>
</dbReference>
<dbReference type="InterPro" id="IPR001610">
    <property type="entry name" value="PAC"/>
</dbReference>
<comment type="caution">
    <text evidence="9">The sequence shown here is derived from an EMBL/GenBank/DDBJ whole genome shotgun (WGS) entry which is preliminary data.</text>
</comment>
<keyword evidence="4" id="KW-0808">Transferase</keyword>
<dbReference type="GO" id="GO:0000155">
    <property type="term" value="F:phosphorelay sensor kinase activity"/>
    <property type="evidence" value="ECO:0007669"/>
    <property type="project" value="InterPro"/>
</dbReference>
<dbReference type="InterPro" id="IPR000700">
    <property type="entry name" value="PAS-assoc_C"/>
</dbReference>
<dbReference type="InterPro" id="IPR050736">
    <property type="entry name" value="Sensor_HK_Regulatory"/>
</dbReference>
<dbReference type="PROSITE" id="PS50109">
    <property type="entry name" value="HIS_KIN"/>
    <property type="match status" value="1"/>
</dbReference>
<dbReference type="PROSITE" id="PS50113">
    <property type="entry name" value="PAC"/>
    <property type="match status" value="2"/>
</dbReference>
<dbReference type="InterPro" id="IPR000014">
    <property type="entry name" value="PAS"/>
</dbReference>
<evidence type="ECO:0000256" key="1">
    <source>
        <dbReference type="ARBA" id="ARBA00000085"/>
    </source>
</evidence>
<dbReference type="PANTHER" id="PTHR43711">
    <property type="entry name" value="TWO-COMPONENT HISTIDINE KINASE"/>
    <property type="match status" value="1"/>
</dbReference>
<reference evidence="9" key="1">
    <citation type="journal article" date="2014" name="Int. J. Syst. Evol. Microbiol.">
        <title>Complete genome sequence of Corynebacterium casei LMG S-19264T (=DSM 44701T), isolated from a smear-ripened cheese.</title>
        <authorList>
            <consortium name="US DOE Joint Genome Institute (JGI-PGF)"/>
            <person name="Walter F."/>
            <person name="Albersmeier A."/>
            <person name="Kalinowski J."/>
            <person name="Ruckert C."/>
        </authorList>
    </citation>
    <scope>NUCLEOTIDE SEQUENCE</scope>
    <source>
        <strain evidence="9">CGMCC 1.15343</strain>
    </source>
</reference>
<dbReference type="InterPro" id="IPR035965">
    <property type="entry name" value="PAS-like_dom_sf"/>
</dbReference>
<evidence type="ECO:0000256" key="3">
    <source>
        <dbReference type="ARBA" id="ARBA00022553"/>
    </source>
</evidence>
<evidence type="ECO:0000259" key="8">
    <source>
        <dbReference type="PROSITE" id="PS50113"/>
    </source>
</evidence>